<keyword evidence="2" id="KW-1185">Reference proteome</keyword>
<dbReference type="VEuPathDB" id="FungiDB:P174DRAFT_378861"/>
<accession>A0A2I1BVR5</accession>
<dbReference type="STRING" id="1392255.A0A2I1BVR5"/>
<organism evidence="1 2">
    <name type="scientific">Aspergillus novofumigatus (strain IBT 16806)</name>
    <dbReference type="NCBI Taxonomy" id="1392255"/>
    <lineage>
        <taxon>Eukaryota</taxon>
        <taxon>Fungi</taxon>
        <taxon>Dikarya</taxon>
        <taxon>Ascomycota</taxon>
        <taxon>Pezizomycotina</taxon>
        <taxon>Eurotiomycetes</taxon>
        <taxon>Eurotiomycetidae</taxon>
        <taxon>Eurotiales</taxon>
        <taxon>Aspergillaceae</taxon>
        <taxon>Aspergillus</taxon>
        <taxon>Aspergillus subgen. Fumigati</taxon>
    </lineage>
</organism>
<protein>
    <recommendedName>
        <fullName evidence="3">Aldo/keto reductase</fullName>
    </recommendedName>
</protein>
<dbReference type="Gene3D" id="3.20.20.100">
    <property type="entry name" value="NADP-dependent oxidoreductase domain"/>
    <property type="match status" value="1"/>
</dbReference>
<reference evidence="2" key="1">
    <citation type="journal article" date="2018" name="Proc. Natl. Acad. Sci. U.S.A.">
        <title>Linking secondary metabolites to gene clusters through genome sequencing of six diverse Aspergillus species.</title>
        <authorList>
            <person name="Kaerboelling I."/>
            <person name="Vesth T.C."/>
            <person name="Frisvad J.C."/>
            <person name="Nybo J.L."/>
            <person name="Theobald S."/>
            <person name="Kuo A."/>
            <person name="Bowyer P."/>
            <person name="Matsuda Y."/>
            <person name="Mondo S."/>
            <person name="Lyhne E.K."/>
            <person name="Kogle M.E."/>
            <person name="Clum A."/>
            <person name="Lipzen A."/>
            <person name="Salamov A."/>
            <person name="Ngan C.Y."/>
            <person name="Daum C."/>
            <person name="Chiniquy J."/>
            <person name="Barry K."/>
            <person name="LaButti K."/>
            <person name="Haridas S."/>
            <person name="Simmons B.A."/>
            <person name="Magnuson J.K."/>
            <person name="Mortensen U.H."/>
            <person name="Larsen T.O."/>
            <person name="Grigoriev I.V."/>
            <person name="Baker S.E."/>
            <person name="Andersen M.R."/>
        </authorList>
    </citation>
    <scope>NUCLEOTIDE SEQUENCE [LARGE SCALE GENOMIC DNA]</scope>
    <source>
        <strain evidence="2">IBT 16806</strain>
    </source>
</reference>
<dbReference type="Proteomes" id="UP000234474">
    <property type="component" value="Unassembled WGS sequence"/>
</dbReference>
<dbReference type="EMBL" id="MSZS01000010">
    <property type="protein sequence ID" value="PKX89470.1"/>
    <property type="molecule type" value="Genomic_DNA"/>
</dbReference>
<evidence type="ECO:0000313" key="2">
    <source>
        <dbReference type="Proteomes" id="UP000234474"/>
    </source>
</evidence>
<dbReference type="GeneID" id="36530194"/>
<name>A0A2I1BVR5_ASPN1</name>
<dbReference type="AlphaFoldDB" id="A0A2I1BVR5"/>
<dbReference type="OrthoDB" id="48988at2759"/>
<sequence length="49" mass="5478">MPARLKESVENSECEYRRLGNSGLRVSVPIFGCMSFGDPNSMPWTIGEE</sequence>
<dbReference type="RefSeq" id="XP_024678065.1">
    <property type="nucleotide sequence ID" value="XM_024822868.1"/>
</dbReference>
<gene>
    <name evidence="1" type="ORF">P174DRAFT_378861</name>
</gene>
<comment type="caution">
    <text evidence="1">The sequence shown here is derived from an EMBL/GenBank/DDBJ whole genome shotgun (WGS) entry which is preliminary data.</text>
</comment>
<evidence type="ECO:0008006" key="3">
    <source>
        <dbReference type="Google" id="ProtNLM"/>
    </source>
</evidence>
<dbReference type="SUPFAM" id="SSF51430">
    <property type="entry name" value="NAD(P)-linked oxidoreductase"/>
    <property type="match status" value="1"/>
</dbReference>
<evidence type="ECO:0000313" key="1">
    <source>
        <dbReference type="EMBL" id="PKX89470.1"/>
    </source>
</evidence>
<proteinExistence type="predicted"/>
<dbReference type="InterPro" id="IPR036812">
    <property type="entry name" value="NAD(P)_OxRdtase_dom_sf"/>
</dbReference>